<dbReference type="GO" id="GO:0102210">
    <property type="term" value="F:rhamnogalacturonan endolyase activity"/>
    <property type="evidence" value="ECO:0007669"/>
    <property type="project" value="UniProtKB-UniRule"/>
</dbReference>
<evidence type="ECO:0000256" key="6">
    <source>
        <dbReference type="ARBA" id="ARBA00023157"/>
    </source>
</evidence>
<protein>
    <recommendedName>
        <fullName evidence="11">Rhamnogalacturonate lyase</fullName>
        <ecNumber evidence="11">4.2.2.23</ecNumber>
    </recommendedName>
</protein>
<evidence type="ECO:0000256" key="3">
    <source>
        <dbReference type="ARBA" id="ARBA00010418"/>
    </source>
</evidence>
<feature type="chain" id="PRO_5015024168" description="Rhamnogalacturonate lyase" evidence="11">
    <location>
        <begin position="25"/>
        <end position="538"/>
    </location>
</feature>
<keyword evidence="4 11" id="KW-0964">Secreted</keyword>
<evidence type="ECO:0000256" key="4">
    <source>
        <dbReference type="ARBA" id="ARBA00022525"/>
    </source>
</evidence>
<evidence type="ECO:0000313" key="16">
    <source>
        <dbReference type="EMBL" id="POS80126.1"/>
    </source>
</evidence>
<dbReference type="SUPFAM" id="SSF49452">
    <property type="entry name" value="Starch-binding domain-like"/>
    <property type="match status" value="1"/>
</dbReference>
<dbReference type="FunFam" id="2.70.98.10:FF:000020">
    <property type="entry name" value="Rhamnogalacturonate lyase A"/>
    <property type="match status" value="1"/>
</dbReference>
<dbReference type="Pfam" id="PF14683">
    <property type="entry name" value="CBM-like"/>
    <property type="match status" value="1"/>
</dbReference>
<keyword evidence="9 11" id="KW-0961">Cell wall biogenesis/degradation</keyword>
<dbReference type="OrthoDB" id="114708at2759"/>
<dbReference type="InterPro" id="IPR008979">
    <property type="entry name" value="Galactose-bd-like_sf"/>
</dbReference>
<dbReference type="InterPro" id="IPR011013">
    <property type="entry name" value="Gal_mutarotase_sf_dom"/>
</dbReference>
<dbReference type="GO" id="GO:0005576">
    <property type="term" value="C:extracellular region"/>
    <property type="evidence" value="ECO:0007669"/>
    <property type="project" value="UniProtKB-SubCell"/>
</dbReference>
<feature type="domain" description="Rhamnogalacturonan lyase" evidence="15">
    <location>
        <begin position="285"/>
        <end position="358"/>
    </location>
</feature>
<comment type="similarity">
    <text evidence="3 11">Belongs to the polysaccharide lyase 4 family.</text>
</comment>
<comment type="caution">
    <text evidence="16">The sequence shown here is derived from an EMBL/GenBank/DDBJ whole genome shotgun (WGS) entry which is preliminary data.</text>
</comment>
<dbReference type="GO" id="GO:0071555">
    <property type="term" value="P:cell wall organization"/>
    <property type="evidence" value="ECO:0007669"/>
    <property type="project" value="UniProtKB-UniRule"/>
</dbReference>
<evidence type="ECO:0000256" key="10">
    <source>
        <dbReference type="ARBA" id="ARBA00023326"/>
    </source>
</evidence>
<dbReference type="Gene3D" id="2.70.98.10">
    <property type="match status" value="1"/>
</dbReference>
<feature type="disulfide bond" evidence="12">
    <location>
        <begin position="54"/>
        <end position="101"/>
    </location>
</feature>
<dbReference type="EC" id="4.2.2.23" evidence="11"/>
<organism evidence="16 17">
    <name type="scientific">Diaporthe helianthi</name>
    <dbReference type="NCBI Taxonomy" id="158607"/>
    <lineage>
        <taxon>Eukaryota</taxon>
        <taxon>Fungi</taxon>
        <taxon>Dikarya</taxon>
        <taxon>Ascomycota</taxon>
        <taxon>Pezizomycotina</taxon>
        <taxon>Sordariomycetes</taxon>
        <taxon>Sordariomycetidae</taxon>
        <taxon>Diaporthales</taxon>
        <taxon>Diaporthaceae</taxon>
        <taxon>Diaporthe</taxon>
    </lineage>
</organism>
<keyword evidence="10 11" id="KW-0624">Polysaccharide degradation</keyword>
<dbReference type="SUPFAM" id="SSF74650">
    <property type="entry name" value="Galactose mutarotase-like"/>
    <property type="match status" value="1"/>
</dbReference>
<dbReference type="AlphaFoldDB" id="A0A2P5ICD4"/>
<evidence type="ECO:0000259" key="14">
    <source>
        <dbReference type="Pfam" id="PF14683"/>
    </source>
</evidence>
<dbReference type="STRING" id="158607.A0A2P5ICD4"/>
<dbReference type="EMBL" id="MAVT02000069">
    <property type="protein sequence ID" value="POS80126.1"/>
    <property type="molecule type" value="Genomic_DNA"/>
</dbReference>
<comment type="catalytic activity">
    <reaction evidence="1 11">
        <text>Endotype eliminative cleavage of L-alpha-rhamnopyranosyl-(1-&gt;4)-alpha-D-galactopyranosyluronic acid bonds of rhamnogalacturonan I domains in ramified hairy regions of pectin leaving L-rhamnopyranose at the reducing end and 4-deoxy-4,5-unsaturated D-galactopyranosyluronic acid at the non-reducing end.</text>
        <dbReference type="EC" id="4.2.2.23"/>
    </reaction>
</comment>
<dbReference type="InterPro" id="IPR029411">
    <property type="entry name" value="RG-lyase_III"/>
</dbReference>
<evidence type="ECO:0000256" key="9">
    <source>
        <dbReference type="ARBA" id="ARBA00023316"/>
    </source>
</evidence>
<keyword evidence="17" id="KW-1185">Reference proteome</keyword>
<keyword evidence="5 11" id="KW-0732">Signal</keyword>
<feature type="domain" description="Rhamnogalacturonase B N-terminal" evidence="13">
    <location>
        <begin position="26"/>
        <end position="279"/>
    </location>
</feature>
<gene>
    <name evidence="16" type="ORF">DHEL01_v201498</name>
</gene>
<dbReference type="InterPro" id="IPR015364">
    <property type="entry name" value="RhgB_N"/>
</dbReference>
<feature type="disulfide bond" evidence="12">
    <location>
        <begin position="192"/>
        <end position="201"/>
    </location>
</feature>
<dbReference type="CDD" id="cd10317">
    <property type="entry name" value="RGL4_C"/>
    <property type="match status" value="1"/>
</dbReference>
<dbReference type="Gene3D" id="2.60.120.260">
    <property type="entry name" value="Galactose-binding domain-like"/>
    <property type="match status" value="1"/>
</dbReference>
<dbReference type="CDD" id="cd10316">
    <property type="entry name" value="RGL4_M"/>
    <property type="match status" value="1"/>
</dbReference>
<dbReference type="InterPro" id="IPR016590">
    <property type="entry name" value="Rhamnogalacturonase_B"/>
</dbReference>
<evidence type="ECO:0000256" key="2">
    <source>
        <dbReference type="ARBA" id="ARBA00004613"/>
    </source>
</evidence>
<dbReference type="PANTHER" id="PTHR36574:SF1">
    <property type="entry name" value="RHAMNOGALACTURONATE LYASE-RELATED"/>
    <property type="match status" value="1"/>
</dbReference>
<dbReference type="InterPro" id="IPR014718">
    <property type="entry name" value="GH-type_carb-bd"/>
</dbReference>
<reference evidence="16" key="1">
    <citation type="submission" date="2017-09" db="EMBL/GenBank/DDBJ databases">
        <title>Polyketide synthases of a Diaporthe helianthi virulent isolate.</title>
        <authorList>
            <person name="Baroncelli R."/>
        </authorList>
    </citation>
    <scope>NUCLEOTIDE SEQUENCE [LARGE SCALE GENOMIC DNA]</scope>
    <source>
        <strain evidence="16">7/96</strain>
    </source>
</reference>
<dbReference type="GO" id="GO:0030246">
    <property type="term" value="F:carbohydrate binding"/>
    <property type="evidence" value="ECO:0007669"/>
    <property type="project" value="UniProtKB-UniRule"/>
</dbReference>
<feature type="domain" description="Rhamnogalacturonan lyase" evidence="14">
    <location>
        <begin position="371"/>
        <end position="535"/>
    </location>
</feature>
<dbReference type="PIRSF" id="PIRSF011794">
    <property type="entry name" value="Rhamnogalacturonase_B"/>
    <property type="match status" value="1"/>
</dbReference>
<dbReference type="SUPFAM" id="SSF49785">
    <property type="entry name" value="Galactose-binding domain-like"/>
    <property type="match status" value="1"/>
</dbReference>
<evidence type="ECO:0000256" key="1">
    <source>
        <dbReference type="ARBA" id="ARBA00001324"/>
    </source>
</evidence>
<evidence type="ECO:0000256" key="5">
    <source>
        <dbReference type="ARBA" id="ARBA00022729"/>
    </source>
</evidence>
<evidence type="ECO:0000256" key="8">
    <source>
        <dbReference type="ARBA" id="ARBA00023277"/>
    </source>
</evidence>
<proteinExistence type="inferred from homology"/>
<comment type="subcellular location">
    <subcellularLocation>
        <location evidence="2 11">Secreted</location>
    </subcellularLocation>
</comment>
<sequence>MTMSLKMLLHSLLLAVYGFTSVFAAFGFTKSGDNYVIDAGSSNALVFQVSSKSCDINSILYRGTQLQYSGKGSHISSGLGTATVSVSQVTVSGTSYIKVTCVTSTLTQYMVVAQGVSNIYMATYITAEPAIGELRFIARLLPSVLPSEYPYGSASTTDGGTAIEGSDVFLVNGQTRSKFYSSTRFIDENVHCVNSDTIHACILTPQQESSSGGPFFRDIDTNNAGDSTNLYNYMNSGHVQTEAFRTGLHGPYVMTFSRDGIPTLKSIDTSFFSGLSIQGYVAASGRGTVTGTASGVGSSFTPVVHWYNSAAQYWTKASSSGAFTSPAMKPGTYTMVLYQTEFKVASQSVTVSAGKATKSDIKSTLASHTSLFKIGEYDGQPTGFRNADKFQRMHPSDSRMSSWGPLTYTVGSSALTDFPMALFKGVNDPVTIKFTLASAPSGTATFRIATTLSFAGARPQPKINSYSPAAPAAPTKIDSRGVTRGAYRGFGEVYDFSIPAGTLVKGSNTITISAISGSSGDTFLNPNFIFDTVELFTG</sequence>
<dbReference type="InterPro" id="IPR029413">
    <property type="entry name" value="RG-lyase_II"/>
</dbReference>
<name>A0A2P5ICD4_DIAHE</name>
<dbReference type="InParanoid" id="A0A2P5ICD4"/>
<dbReference type="Pfam" id="PF14686">
    <property type="entry name" value="fn3_3"/>
    <property type="match status" value="1"/>
</dbReference>
<keyword evidence="7 11" id="KW-0456">Lyase</keyword>
<evidence type="ECO:0000256" key="11">
    <source>
        <dbReference type="PIRNR" id="PIRNR011794"/>
    </source>
</evidence>
<evidence type="ECO:0000259" key="15">
    <source>
        <dbReference type="Pfam" id="PF14686"/>
    </source>
</evidence>
<dbReference type="Pfam" id="PF09284">
    <property type="entry name" value="RhgB_N"/>
    <property type="match status" value="1"/>
</dbReference>
<accession>A0A2P5ICD4</accession>
<dbReference type="PANTHER" id="PTHR36574">
    <property type="entry name" value="RHAMNOGALACTURONATE LYASE-RELATED"/>
    <property type="match status" value="1"/>
</dbReference>
<keyword evidence="6 12" id="KW-1015">Disulfide bond</keyword>
<dbReference type="CDD" id="cd10320">
    <property type="entry name" value="RGL4_N"/>
    <property type="match status" value="1"/>
</dbReference>
<evidence type="ECO:0000256" key="12">
    <source>
        <dbReference type="PIRSR" id="PIRSR011794-1"/>
    </source>
</evidence>
<dbReference type="FunFam" id="2.60.120.260:FF:000102">
    <property type="entry name" value="Rhamnogalacturonate lyase A"/>
    <property type="match status" value="1"/>
</dbReference>
<dbReference type="Gene3D" id="2.60.40.1120">
    <property type="entry name" value="Carboxypeptidase-like, regulatory domain"/>
    <property type="match status" value="1"/>
</dbReference>
<evidence type="ECO:0000259" key="13">
    <source>
        <dbReference type="Pfam" id="PF09284"/>
    </source>
</evidence>
<dbReference type="GO" id="GO:0045490">
    <property type="term" value="P:pectin catabolic process"/>
    <property type="evidence" value="ECO:0007669"/>
    <property type="project" value="TreeGrafter"/>
</dbReference>
<dbReference type="InterPro" id="IPR013784">
    <property type="entry name" value="Carb-bd-like_fold"/>
</dbReference>
<feature type="signal peptide" evidence="11">
    <location>
        <begin position="1"/>
        <end position="24"/>
    </location>
</feature>
<evidence type="ECO:0000256" key="7">
    <source>
        <dbReference type="ARBA" id="ARBA00023239"/>
    </source>
</evidence>
<dbReference type="Proteomes" id="UP000094444">
    <property type="component" value="Unassembled WGS sequence"/>
</dbReference>
<keyword evidence="8 11" id="KW-0119">Carbohydrate metabolism</keyword>
<evidence type="ECO:0000313" key="17">
    <source>
        <dbReference type="Proteomes" id="UP000094444"/>
    </source>
</evidence>